<evidence type="ECO:0000256" key="2">
    <source>
        <dbReference type="SAM" id="SignalP"/>
    </source>
</evidence>
<gene>
    <name evidence="3" type="ORF">PMAYCL1PPCAC_24918</name>
</gene>
<proteinExistence type="predicted"/>
<feature type="region of interest" description="Disordered" evidence="1">
    <location>
        <begin position="137"/>
        <end position="161"/>
    </location>
</feature>
<keyword evidence="4" id="KW-1185">Reference proteome</keyword>
<organism evidence="3 4">
    <name type="scientific">Pristionchus mayeri</name>
    <dbReference type="NCBI Taxonomy" id="1317129"/>
    <lineage>
        <taxon>Eukaryota</taxon>
        <taxon>Metazoa</taxon>
        <taxon>Ecdysozoa</taxon>
        <taxon>Nematoda</taxon>
        <taxon>Chromadorea</taxon>
        <taxon>Rhabditida</taxon>
        <taxon>Rhabditina</taxon>
        <taxon>Diplogasteromorpha</taxon>
        <taxon>Diplogasteroidea</taxon>
        <taxon>Neodiplogasteridae</taxon>
        <taxon>Pristionchus</taxon>
    </lineage>
</organism>
<feature type="chain" id="PRO_5042897499" evidence="2">
    <location>
        <begin position="22"/>
        <end position="191"/>
    </location>
</feature>
<dbReference type="Proteomes" id="UP001328107">
    <property type="component" value="Unassembled WGS sequence"/>
</dbReference>
<keyword evidence="2" id="KW-0732">Signal</keyword>
<dbReference type="EMBL" id="BTRK01000005">
    <property type="protein sequence ID" value="GMR54723.1"/>
    <property type="molecule type" value="Genomic_DNA"/>
</dbReference>
<evidence type="ECO:0000313" key="4">
    <source>
        <dbReference type="Proteomes" id="UP001328107"/>
    </source>
</evidence>
<dbReference type="AlphaFoldDB" id="A0AAN5D1B5"/>
<feature type="non-terminal residue" evidence="3">
    <location>
        <position position="1"/>
    </location>
</feature>
<accession>A0AAN5D1B5</accession>
<sequence length="191" mass="21954">ASAVLHSSVFYFALRLQLRLFLFTNYDGSWEERTDGKSIAIQQACALAWRELQKSFGFIMDMQRFNDEHIDMQNRIVEQTPNNVAIESNPQPLDSAEDSVLNCLLFESDAPIECKPKEIKKEPIDECVDIKQEEPFADISTGGSGQIDSVNPKSDRKRLRSNRVTRKSVFAVDKSSRDDNWIWTDSRKWCT</sequence>
<evidence type="ECO:0000256" key="1">
    <source>
        <dbReference type="SAM" id="MobiDB-lite"/>
    </source>
</evidence>
<protein>
    <submittedName>
        <fullName evidence="3">Uncharacterized protein</fullName>
    </submittedName>
</protein>
<comment type="caution">
    <text evidence="3">The sequence shown here is derived from an EMBL/GenBank/DDBJ whole genome shotgun (WGS) entry which is preliminary data.</text>
</comment>
<name>A0AAN5D1B5_9BILA</name>
<reference evidence="4" key="1">
    <citation type="submission" date="2022-10" db="EMBL/GenBank/DDBJ databases">
        <title>Genome assembly of Pristionchus species.</title>
        <authorList>
            <person name="Yoshida K."/>
            <person name="Sommer R.J."/>
        </authorList>
    </citation>
    <scope>NUCLEOTIDE SEQUENCE [LARGE SCALE GENOMIC DNA]</scope>
    <source>
        <strain evidence="4">RS5460</strain>
    </source>
</reference>
<feature type="signal peptide" evidence="2">
    <location>
        <begin position="1"/>
        <end position="21"/>
    </location>
</feature>
<evidence type="ECO:0000313" key="3">
    <source>
        <dbReference type="EMBL" id="GMR54723.1"/>
    </source>
</evidence>